<keyword evidence="2" id="KW-0158">Chromosome</keyword>
<dbReference type="Pfam" id="PF10228">
    <property type="entry name" value="HPF1"/>
    <property type="match status" value="1"/>
</dbReference>
<name>A0ABN3LG95_9ACTN</name>
<comment type="caution">
    <text evidence="3">The sequence shown here is derived from an EMBL/GenBank/DDBJ whole genome shotgun (WGS) entry which is preliminary data.</text>
</comment>
<dbReference type="PANTHER" id="PTHR13386">
    <property type="entry name" value="HISTONE PARYLATION FACTOR 1"/>
    <property type="match status" value="1"/>
</dbReference>
<dbReference type="PANTHER" id="PTHR13386:SF1">
    <property type="entry name" value="HISTONE PARYLATION FACTOR 1"/>
    <property type="match status" value="1"/>
</dbReference>
<accession>A0ABN3LG95</accession>
<evidence type="ECO:0000256" key="1">
    <source>
        <dbReference type="ARBA" id="ARBA00004286"/>
    </source>
</evidence>
<evidence type="ECO:0000313" key="3">
    <source>
        <dbReference type="EMBL" id="GAA2482421.1"/>
    </source>
</evidence>
<comment type="subcellular location">
    <subcellularLocation>
        <location evidence="1">Chromosome</location>
    </subcellularLocation>
</comment>
<dbReference type="Proteomes" id="UP001501358">
    <property type="component" value="Unassembled WGS sequence"/>
</dbReference>
<protein>
    <recommendedName>
        <fullName evidence="5">DUF2228 domain-containing protein</fullName>
    </recommendedName>
</protein>
<gene>
    <name evidence="3" type="ORF">GCM10010406_18390</name>
</gene>
<evidence type="ECO:0008006" key="5">
    <source>
        <dbReference type="Google" id="ProtNLM"/>
    </source>
</evidence>
<evidence type="ECO:0000313" key="4">
    <source>
        <dbReference type="Proteomes" id="UP001501358"/>
    </source>
</evidence>
<dbReference type="EMBL" id="BAAATA010000008">
    <property type="protein sequence ID" value="GAA2482421.1"/>
    <property type="molecule type" value="Genomic_DNA"/>
</dbReference>
<organism evidence="3 4">
    <name type="scientific">Streptomyces thermolineatus</name>
    <dbReference type="NCBI Taxonomy" id="44033"/>
    <lineage>
        <taxon>Bacteria</taxon>
        <taxon>Bacillati</taxon>
        <taxon>Actinomycetota</taxon>
        <taxon>Actinomycetes</taxon>
        <taxon>Kitasatosporales</taxon>
        <taxon>Streptomycetaceae</taxon>
        <taxon>Streptomyces</taxon>
    </lineage>
</organism>
<dbReference type="RefSeq" id="WP_344382634.1">
    <property type="nucleotide sequence ID" value="NZ_BAAATA010000008.1"/>
</dbReference>
<sequence length="324" mass="35168">MGEDRGRDSGTAVAERFLRDWGIELPDSLLRFRAFLDALGPEEREALAELSVAPAGVMDLFADPGRQPRDGLDVRVHGRFYPDPPEFVTFMYSGSDGLHHGLWSDDGRTCDSVASYWTNDGGGITRKRETPLEAVRALLERHWRDLDDYGAAGDDVSGERRRAGLLREALTAFATGDRTEVGLAYSRAYDFAAEPVDPGRITTLDGAGALVSGGTALDRPAHNGADEYAFATHMNSLFEDAAALEACVDEARRRLAAGDPAEALVLGRDLHRASCGHPAREAYANELLVAAYRALDRPSLAGIAEAHHRHRSLPHVDVLGPRGK</sequence>
<reference evidence="3 4" key="1">
    <citation type="journal article" date="2019" name="Int. J. Syst. Evol. Microbiol.">
        <title>The Global Catalogue of Microorganisms (GCM) 10K type strain sequencing project: providing services to taxonomists for standard genome sequencing and annotation.</title>
        <authorList>
            <consortium name="The Broad Institute Genomics Platform"/>
            <consortium name="The Broad Institute Genome Sequencing Center for Infectious Disease"/>
            <person name="Wu L."/>
            <person name="Ma J."/>
        </authorList>
    </citation>
    <scope>NUCLEOTIDE SEQUENCE [LARGE SCALE GENOMIC DNA]</scope>
    <source>
        <strain evidence="3 4">JCM 6307</strain>
    </source>
</reference>
<keyword evidence="4" id="KW-1185">Reference proteome</keyword>
<evidence type="ECO:0000256" key="2">
    <source>
        <dbReference type="ARBA" id="ARBA00022454"/>
    </source>
</evidence>
<proteinExistence type="predicted"/>
<dbReference type="InterPro" id="IPR019361">
    <property type="entry name" value="HPF1"/>
</dbReference>